<keyword evidence="1" id="KW-0732">Signal</keyword>
<keyword evidence="3" id="KW-1185">Reference proteome</keyword>
<evidence type="ECO:0000313" key="3">
    <source>
        <dbReference type="Proteomes" id="UP000293296"/>
    </source>
</evidence>
<dbReference type="Proteomes" id="UP000293296">
    <property type="component" value="Chromosome"/>
</dbReference>
<name>A0A4P6HH35_9BACT</name>
<dbReference type="SUPFAM" id="SSF69304">
    <property type="entry name" value="Tricorn protease N-terminal domain"/>
    <property type="match status" value="1"/>
</dbReference>
<dbReference type="InterPro" id="IPR011042">
    <property type="entry name" value="6-blade_b-propeller_TolB-like"/>
</dbReference>
<dbReference type="RefSeq" id="WP_129349676.1">
    <property type="nucleotide sequence ID" value="NZ_CP026538.1"/>
</dbReference>
<dbReference type="InterPro" id="IPR011659">
    <property type="entry name" value="WD40"/>
</dbReference>
<accession>A0A4P6HH35</accession>
<feature type="signal peptide" evidence="1">
    <location>
        <begin position="1"/>
        <end position="22"/>
    </location>
</feature>
<reference evidence="2 3" key="1">
    <citation type="submission" date="2018-02" db="EMBL/GenBank/DDBJ databases">
        <title>Genome sequence of Desulfovibrio carbinolicus DSM 3852.</title>
        <authorList>
            <person name="Wilbanks E."/>
            <person name="Skennerton C.T."/>
            <person name="Orphan V.J."/>
        </authorList>
    </citation>
    <scope>NUCLEOTIDE SEQUENCE [LARGE SCALE GENOMIC DNA]</scope>
    <source>
        <strain evidence="2 3">DSM 3852</strain>
    </source>
</reference>
<dbReference type="KEGG" id="dcb:C3Y92_03850"/>
<evidence type="ECO:0000313" key="2">
    <source>
        <dbReference type="EMBL" id="QAZ66423.1"/>
    </source>
</evidence>
<dbReference type="OrthoDB" id="9758793at2"/>
<dbReference type="EMBL" id="CP026538">
    <property type="protein sequence ID" value="QAZ66423.1"/>
    <property type="molecule type" value="Genomic_DNA"/>
</dbReference>
<organism evidence="2 3">
    <name type="scientific">Solidesulfovibrio carbinolicus</name>
    <dbReference type="NCBI Taxonomy" id="296842"/>
    <lineage>
        <taxon>Bacteria</taxon>
        <taxon>Pseudomonadati</taxon>
        <taxon>Thermodesulfobacteriota</taxon>
        <taxon>Desulfovibrionia</taxon>
        <taxon>Desulfovibrionales</taxon>
        <taxon>Desulfovibrionaceae</taxon>
        <taxon>Solidesulfovibrio</taxon>
    </lineage>
</organism>
<dbReference type="Gene3D" id="2.120.10.30">
    <property type="entry name" value="TolB, C-terminal domain"/>
    <property type="match status" value="2"/>
</dbReference>
<proteinExistence type="predicted"/>
<dbReference type="Pfam" id="PF07676">
    <property type="entry name" value="PD40"/>
    <property type="match status" value="2"/>
</dbReference>
<sequence>MVYRVVLAGLLFVFLAAAPLGAGEPVPPLIYSQRDAVLLRIDGQTRKLGQGRQPALSPGARQAVWLEHGDDPARAQITLSDLATGKTSLLAKPGGYLGSPRFAPDGDAVLFTRRTEAGASELWTVRPGGQPKRLAQAGGPYGDDFFEPIYGPDGHILYQDMTHLYRLAPDGVVVSRRPLTDFSKERQGAFTSADRFVARPGTGALAFSRPVAGTALFRKKVPDLSSALFLHDPQTGQVSQLTPEAFTAFAPAWTPDGSALVFAGYTDKQAGAAWPFRLWLIRPGEAPVDLGPGEDPMPPAGP</sequence>
<feature type="chain" id="PRO_5020803397" evidence="1">
    <location>
        <begin position="23"/>
        <end position="302"/>
    </location>
</feature>
<protein>
    <submittedName>
        <fullName evidence="2">Biopolymer transporter Tol</fullName>
    </submittedName>
</protein>
<evidence type="ECO:0000256" key="1">
    <source>
        <dbReference type="SAM" id="SignalP"/>
    </source>
</evidence>
<gene>
    <name evidence="2" type="ORF">C3Y92_03850</name>
</gene>
<dbReference type="AlphaFoldDB" id="A0A4P6HH35"/>